<evidence type="ECO:0000313" key="3">
    <source>
        <dbReference type="Proteomes" id="UP000218598"/>
    </source>
</evidence>
<dbReference type="Pfam" id="PF21906">
    <property type="entry name" value="WHD_NrtR"/>
    <property type="match status" value="1"/>
</dbReference>
<dbReference type="InterPro" id="IPR036390">
    <property type="entry name" value="WH_DNA-bd_sf"/>
</dbReference>
<dbReference type="Gene3D" id="1.10.10.10">
    <property type="entry name" value="Winged helix-like DNA-binding domain superfamily/Winged helix DNA-binding domain"/>
    <property type="match status" value="1"/>
</dbReference>
<keyword evidence="2" id="KW-0378">Hydrolase</keyword>
<comment type="caution">
    <text evidence="2">The sequence shown here is derived from an EMBL/GenBank/DDBJ whole genome shotgun (WGS) entry which is preliminary data.</text>
</comment>
<evidence type="ECO:0000313" key="2">
    <source>
        <dbReference type="EMBL" id="PCC41062.1"/>
    </source>
</evidence>
<dbReference type="Proteomes" id="UP000218598">
    <property type="component" value="Unassembled WGS sequence"/>
</dbReference>
<dbReference type="InterPro" id="IPR015797">
    <property type="entry name" value="NUDIX_hydrolase-like_dom_sf"/>
</dbReference>
<dbReference type="PANTHER" id="PTHR43736">
    <property type="entry name" value="ADP-RIBOSE PYROPHOSPHATASE"/>
    <property type="match status" value="1"/>
</dbReference>
<dbReference type="GO" id="GO:0016787">
    <property type="term" value="F:hydrolase activity"/>
    <property type="evidence" value="ECO:0007669"/>
    <property type="project" value="UniProtKB-KW"/>
</dbReference>
<dbReference type="CDD" id="cd18873">
    <property type="entry name" value="NUDIX_NadM_like"/>
    <property type="match status" value="1"/>
</dbReference>
<gene>
    <name evidence="2" type="ORF">CIK66_00395</name>
</gene>
<dbReference type="InterPro" id="IPR000086">
    <property type="entry name" value="NUDIX_hydrolase_dom"/>
</dbReference>
<dbReference type="Gene3D" id="3.90.79.10">
    <property type="entry name" value="Nucleoside Triphosphate Pyrophosphohydrolase"/>
    <property type="match status" value="1"/>
</dbReference>
<organism evidence="2 3">
    <name type="scientific">Brachybacterium alimentarium</name>
    <dbReference type="NCBI Taxonomy" id="47845"/>
    <lineage>
        <taxon>Bacteria</taxon>
        <taxon>Bacillati</taxon>
        <taxon>Actinomycetota</taxon>
        <taxon>Actinomycetes</taxon>
        <taxon>Micrococcales</taxon>
        <taxon>Dermabacteraceae</taxon>
        <taxon>Brachybacterium</taxon>
    </lineage>
</organism>
<dbReference type="SUPFAM" id="SSF46785">
    <property type="entry name" value="Winged helix' DNA-binding domain"/>
    <property type="match status" value="1"/>
</dbReference>
<dbReference type="InterPro" id="IPR054105">
    <property type="entry name" value="WHD_NrtR"/>
</dbReference>
<proteinExistence type="predicted"/>
<dbReference type="Pfam" id="PF00293">
    <property type="entry name" value="NUDIX"/>
    <property type="match status" value="1"/>
</dbReference>
<sequence>MVSPAEDIRVAVDLIVLTLREDALSVLLVQRDDEPHRGAWALPGGFVELQEDLDEAAYRVLADEASLGSGAVHLEQVRTFGAPHRDPRGRVISVAFMALGADLPDPRRGDDVADARWWAIDELAAIDLAFDHADVLACSIERARAKLEYTTLAVTFLPQEFTISQLRGVYESVWGTTLDAGNFHRKATRTEGFLLDLEKHAAPTGGRPARLYAAGPGTSLVPPLLRSGD</sequence>
<dbReference type="InterPro" id="IPR036388">
    <property type="entry name" value="WH-like_DNA-bd_sf"/>
</dbReference>
<reference evidence="2 3" key="1">
    <citation type="journal article" date="2017" name="Elife">
        <title>Extensive horizontal gene transfer in cheese-associated bacteria.</title>
        <authorList>
            <person name="Bonham K.S."/>
            <person name="Wolfe B.E."/>
            <person name="Dutton R.J."/>
        </authorList>
    </citation>
    <scope>NUCLEOTIDE SEQUENCE [LARGE SCALE GENOMIC DNA]</scope>
    <source>
        <strain evidence="2 3">341_9</strain>
    </source>
</reference>
<dbReference type="GeneID" id="95326302"/>
<dbReference type="SUPFAM" id="SSF55811">
    <property type="entry name" value="Nudix"/>
    <property type="match status" value="1"/>
</dbReference>
<keyword evidence="3" id="KW-1185">Reference proteome</keyword>
<accession>A0A2A3YMS7</accession>
<dbReference type="PANTHER" id="PTHR43736:SF4">
    <property type="entry name" value="SLR1690 PROTEIN"/>
    <property type="match status" value="1"/>
</dbReference>
<dbReference type="RefSeq" id="WP_096163673.1">
    <property type="nucleotide sequence ID" value="NZ_BAAAIQ010000025.1"/>
</dbReference>
<feature type="domain" description="Nudix hydrolase" evidence="1">
    <location>
        <begin position="7"/>
        <end position="140"/>
    </location>
</feature>
<dbReference type="PROSITE" id="PS51462">
    <property type="entry name" value="NUDIX"/>
    <property type="match status" value="1"/>
</dbReference>
<name>A0A2A3YMS7_9MICO</name>
<protein>
    <submittedName>
        <fullName evidence="2">NUDIX hydrolase</fullName>
    </submittedName>
</protein>
<dbReference type="EMBL" id="NRGR01000001">
    <property type="protein sequence ID" value="PCC41062.1"/>
    <property type="molecule type" value="Genomic_DNA"/>
</dbReference>
<dbReference type="AlphaFoldDB" id="A0A2A3YMS7"/>
<evidence type="ECO:0000259" key="1">
    <source>
        <dbReference type="PROSITE" id="PS51462"/>
    </source>
</evidence>
<dbReference type="OrthoDB" id="9786141at2"/>